<dbReference type="EMBL" id="JAGMWT010000001">
    <property type="protein sequence ID" value="KAH7138614.1"/>
    <property type="molecule type" value="Genomic_DNA"/>
</dbReference>
<feature type="compositionally biased region" description="Gly residues" evidence="1">
    <location>
        <begin position="96"/>
        <end position="109"/>
    </location>
</feature>
<evidence type="ECO:0000313" key="3">
    <source>
        <dbReference type="EMBL" id="KAH7138614.1"/>
    </source>
</evidence>
<protein>
    <submittedName>
        <fullName evidence="3">Uncharacterized protein</fullName>
    </submittedName>
</protein>
<sequence>MGVTVSHSTLAPISLVSTIIGFISFGFTLGTFFNVFWSSIVTIKNAPNQITDYLSSLKEGLLEERHHLRRVRRRLRKWERPGDTIGRGPGFRRPSRGGGGGGMGAGSGGSRSQSRGRKKRHSDRAFFERDIQSFRSAGEDAALRTQRIAVRDMIRQSRAIEYPFLRPELQNQTSIQWSATPTYSTSYPPNHDGEKHEYTAYDDDDYGPEGNMPFSSARFGSEYRICGLRERWVWLRRKSDVISLSEGLSRVETRRIAHETTEVLMAISDIGRDLEDMREGMAMLEGRLSRVVGVRRVD</sequence>
<reference evidence="3" key="1">
    <citation type="journal article" date="2021" name="Nat. Commun.">
        <title>Genetic determinants of endophytism in the Arabidopsis root mycobiome.</title>
        <authorList>
            <person name="Mesny F."/>
            <person name="Miyauchi S."/>
            <person name="Thiergart T."/>
            <person name="Pickel B."/>
            <person name="Atanasova L."/>
            <person name="Karlsson M."/>
            <person name="Huettel B."/>
            <person name="Barry K.W."/>
            <person name="Haridas S."/>
            <person name="Chen C."/>
            <person name="Bauer D."/>
            <person name="Andreopoulos W."/>
            <person name="Pangilinan J."/>
            <person name="LaButti K."/>
            <person name="Riley R."/>
            <person name="Lipzen A."/>
            <person name="Clum A."/>
            <person name="Drula E."/>
            <person name="Henrissat B."/>
            <person name="Kohler A."/>
            <person name="Grigoriev I.V."/>
            <person name="Martin F.M."/>
            <person name="Hacquard S."/>
        </authorList>
    </citation>
    <scope>NUCLEOTIDE SEQUENCE</scope>
    <source>
        <strain evidence="3">MPI-CAGE-CH-0243</strain>
    </source>
</reference>
<feature type="transmembrane region" description="Helical" evidence="2">
    <location>
        <begin position="12"/>
        <end position="37"/>
    </location>
</feature>
<dbReference type="AlphaFoldDB" id="A0A9P9EK77"/>
<keyword evidence="2" id="KW-0812">Transmembrane</keyword>
<dbReference type="Proteomes" id="UP000700596">
    <property type="component" value="Unassembled WGS sequence"/>
</dbReference>
<accession>A0A9P9EK77</accession>
<proteinExistence type="predicted"/>
<keyword evidence="2" id="KW-0472">Membrane</keyword>
<keyword evidence="2" id="KW-1133">Transmembrane helix</keyword>
<gene>
    <name evidence="3" type="ORF">B0J11DRAFT_610129</name>
</gene>
<evidence type="ECO:0000256" key="1">
    <source>
        <dbReference type="SAM" id="MobiDB-lite"/>
    </source>
</evidence>
<name>A0A9P9EK77_9PLEO</name>
<dbReference type="OrthoDB" id="4148767at2759"/>
<evidence type="ECO:0000313" key="4">
    <source>
        <dbReference type="Proteomes" id="UP000700596"/>
    </source>
</evidence>
<keyword evidence="4" id="KW-1185">Reference proteome</keyword>
<organism evidence="3 4">
    <name type="scientific">Dendryphion nanum</name>
    <dbReference type="NCBI Taxonomy" id="256645"/>
    <lineage>
        <taxon>Eukaryota</taxon>
        <taxon>Fungi</taxon>
        <taxon>Dikarya</taxon>
        <taxon>Ascomycota</taxon>
        <taxon>Pezizomycotina</taxon>
        <taxon>Dothideomycetes</taxon>
        <taxon>Pleosporomycetidae</taxon>
        <taxon>Pleosporales</taxon>
        <taxon>Torulaceae</taxon>
        <taxon>Dendryphion</taxon>
    </lineage>
</organism>
<comment type="caution">
    <text evidence="3">The sequence shown here is derived from an EMBL/GenBank/DDBJ whole genome shotgun (WGS) entry which is preliminary data.</text>
</comment>
<evidence type="ECO:0000256" key="2">
    <source>
        <dbReference type="SAM" id="Phobius"/>
    </source>
</evidence>
<feature type="region of interest" description="Disordered" evidence="1">
    <location>
        <begin position="80"/>
        <end position="123"/>
    </location>
</feature>